<dbReference type="RefSeq" id="WP_136555184.1">
    <property type="nucleotide sequence ID" value="NZ_STGJ01000018.1"/>
</dbReference>
<keyword evidence="4 11" id="KW-0378">Hydrolase</keyword>
<sequence>MTFAELGLSPEIQRAIDELGYTEPTPIQARAIPLVTSGTDLMAAAQTGTGKTAAFVLPLLERLKKFASASASPAMHPVRALILTPTRELADQVGENAARYTKYLPLRTTTVYGGVNMDPQTAELRRGVEILIATPGRLLDHVGQKTVMLNKVDILVLDEADRMLDMGFIPDIRKIVALLPKTRQTLLFSATFSPEIKKLAAEFMRDPQTVEVARQNSTNADVEQLVYEVDAYRKRALLSRLIRQRDMSQVIVFCNTKLTADRLTRELQREGLAAEAIHGDKAQSARLETLSAFKSGEVKVLVATDVAARGLDISELPFVVNYELPHSPEDYVHRIGRTGRAGASGVAISLMSPSETKFHEQIEKLTRQKLTPQQAEGFAPGRAAEPSADAPRGRAERDARHDKGERAERGDRGERQERGDRQERRDKPERYERADRAPRGDRHERADKAAERKVIRVDRYPQDNRPAEDDGRPDSPRIPGRRRRPGDKREVPALLLAPRYK</sequence>
<dbReference type="PROSITE" id="PS51195">
    <property type="entry name" value="Q_MOTIF"/>
    <property type="match status" value="1"/>
</dbReference>
<gene>
    <name evidence="16" type="ORF">E5K04_13960</name>
</gene>
<dbReference type="GO" id="GO:0042255">
    <property type="term" value="P:ribosome assembly"/>
    <property type="evidence" value="ECO:0007669"/>
    <property type="project" value="UniProtKB-ARBA"/>
</dbReference>
<organism evidence="16 17">
    <name type="scientific">Crenobacter intestini</name>
    <dbReference type="NCBI Taxonomy" id="2563443"/>
    <lineage>
        <taxon>Bacteria</taxon>
        <taxon>Pseudomonadati</taxon>
        <taxon>Pseudomonadota</taxon>
        <taxon>Betaproteobacteria</taxon>
        <taxon>Neisseriales</taxon>
        <taxon>Neisseriaceae</taxon>
        <taxon>Crenobacter</taxon>
    </lineage>
</organism>
<evidence type="ECO:0000256" key="1">
    <source>
        <dbReference type="ARBA" id="ARBA00012552"/>
    </source>
</evidence>
<feature type="short sequence motif" description="Q motif" evidence="10">
    <location>
        <begin position="1"/>
        <end position="29"/>
    </location>
</feature>
<dbReference type="CDD" id="cd00268">
    <property type="entry name" value="DEADc"/>
    <property type="match status" value="1"/>
</dbReference>
<dbReference type="GO" id="GO:0003724">
    <property type="term" value="F:RNA helicase activity"/>
    <property type="evidence" value="ECO:0007669"/>
    <property type="project" value="UniProtKB-EC"/>
</dbReference>
<dbReference type="InterPro" id="IPR001650">
    <property type="entry name" value="Helicase_C-like"/>
</dbReference>
<feature type="domain" description="Helicase ATP-binding" evidence="13">
    <location>
        <begin position="32"/>
        <end position="210"/>
    </location>
</feature>
<dbReference type="AlphaFoldDB" id="A0A4T0UKR1"/>
<dbReference type="EC" id="3.6.4.13" evidence="1"/>
<dbReference type="InterPro" id="IPR014001">
    <property type="entry name" value="Helicase_ATP-bd"/>
</dbReference>
<feature type="domain" description="Helicase C-terminal" evidence="14">
    <location>
        <begin position="221"/>
        <end position="386"/>
    </location>
</feature>
<dbReference type="InterPro" id="IPR014014">
    <property type="entry name" value="RNA_helicase_DEAD_Q_motif"/>
</dbReference>
<dbReference type="GO" id="GO:0016787">
    <property type="term" value="F:hydrolase activity"/>
    <property type="evidence" value="ECO:0007669"/>
    <property type="project" value="UniProtKB-KW"/>
</dbReference>
<feature type="domain" description="DEAD-box RNA helicase Q" evidence="15">
    <location>
        <begin position="1"/>
        <end position="29"/>
    </location>
</feature>
<dbReference type="Proteomes" id="UP000308891">
    <property type="component" value="Unassembled WGS sequence"/>
</dbReference>
<evidence type="ECO:0000256" key="8">
    <source>
        <dbReference type="ARBA" id="ARBA00047984"/>
    </source>
</evidence>
<dbReference type="InterPro" id="IPR044742">
    <property type="entry name" value="DEAD/DEAH_RhlB"/>
</dbReference>
<evidence type="ECO:0000256" key="11">
    <source>
        <dbReference type="RuleBase" id="RU000492"/>
    </source>
</evidence>
<evidence type="ECO:0000313" key="17">
    <source>
        <dbReference type="Proteomes" id="UP000308891"/>
    </source>
</evidence>
<comment type="similarity">
    <text evidence="7 11">Belongs to the DEAD box helicase family.</text>
</comment>
<dbReference type="SMART" id="SM00487">
    <property type="entry name" value="DEXDc"/>
    <property type="match status" value="1"/>
</dbReference>
<proteinExistence type="inferred from homology"/>
<evidence type="ECO:0000256" key="5">
    <source>
        <dbReference type="ARBA" id="ARBA00022806"/>
    </source>
</evidence>
<dbReference type="GO" id="GO:0005524">
    <property type="term" value="F:ATP binding"/>
    <property type="evidence" value="ECO:0007669"/>
    <property type="project" value="UniProtKB-KW"/>
</dbReference>
<protein>
    <recommendedName>
        <fullName evidence="9">DEAD-box ATP-dependent RNA helicase RhpA</fullName>
        <ecNumber evidence="1">3.6.4.13</ecNumber>
    </recommendedName>
</protein>
<feature type="compositionally biased region" description="Basic and acidic residues" evidence="12">
    <location>
        <begin position="391"/>
        <end position="475"/>
    </location>
</feature>
<evidence type="ECO:0000259" key="14">
    <source>
        <dbReference type="PROSITE" id="PS51194"/>
    </source>
</evidence>
<keyword evidence="5 11" id="KW-0347">Helicase</keyword>
<evidence type="ECO:0000256" key="7">
    <source>
        <dbReference type="ARBA" id="ARBA00038437"/>
    </source>
</evidence>
<dbReference type="InterPro" id="IPR050079">
    <property type="entry name" value="DEAD_box_RNA_helicase"/>
</dbReference>
<dbReference type="CDD" id="cd18787">
    <property type="entry name" value="SF2_C_DEAD"/>
    <property type="match status" value="1"/>
</dbReference>
<dbReference type="PANTHER" id="PTHR47959">
    <property type="entry name" value="ATP-DEPENDENT RNA HELICASE RHLE-RELATED"/>
    <property type="match status" value="1"/>
</dbReference>
<evidence type="ECO:0000259" key="15">
    <source>
        <dbReference type="PROSITE" id="PS51195"/>
    </source>
</evidence>
<reference evidence="16 17" key="1">
    <citation type="submission" date="2019-04" db="EMBL/GenBank/DDBJ databases">
        <title>Crenobacter sp. nov.</title>
        <authorList>
            <person name="Shi S."/>
        </authorList>
    </citation>
    <scope>NUCLEOTIDE SEQUENCE [LARGE SCALE GENOMIC DNA]</scope>
    <source>
        <strain evidence="16 17">GY 70310</strain>
    </source>
</reference>
<keyword evidence="3 11" id="KW-0547">Nucleotide-binding</keyword>
<dbReference type="Gene3D" id="3.40.50.300">
    <property type="entry name" value="P-loop containing nucleotide triphosphate hydrolases"/>
    <property type="match status" value="2"/>
</dbReference>
<dbReference type="GO" id="GO:0003676">
    <property type="term" value="F:nucleic acid binding"/>
    <property type="evidence" value="ECO:0007669"/>
    <property type="project" value="InterPro"/>
</dbReference>
<dbReference type="PANTHER" id="PTHR47959:SF13">
    <property type="entry name" value="ATP-DEPENDENT RNA HELICASE RHLE"/>
    <property type="match status" value="1"/>
</dbReference>
<keyword evidence="2" id="KW-0963">Cytoplasm</keyword>
<evidence type="ECO:0000256" key="2">
    <source>
        <dbReference type="ARBA" id="ARBA00022490"/>
    </source>
</evidence>
<dbReference type="PROSITE" id="PS51194">
    <property type="entry name" value="HELICASE_CTER"/>
    <property type="match status" value="1"/>
</dbReference>
<comment type="catalytic activity">
    <reaction evidence="8">
        <text>ATP + H2O = ADP + phosphate + H(+)</text>
        <dbReference type="Rhea" id="RHEA:13065"/>
        <dbReference type="ChEBI" id="CHEBI:15377"/>
        <dbReference type="ChEBI" id="CHEBI:15378"/>
        <dbReference type="ChEBI" id="CHEBI:30616"/>
        <dbReference type="ChEBI" id="CHEBI:43474"/>
        <dbReference type="ChEBI" id="CHEBI:456216"/>
        <dbReference type="EC" id="3.6.4.13"/>
    </reaction>
</comment>
<accession>A0A4T0UKR1</accession>
<dbReference type="OrthoDB" id="8520957at2"/>
<dbReference type="InterPro" id="IPR000629">
    <property type="entry name" value="RNA-helicase_DEAD-box_CS"/>
</dbReference>
<evidence type="ECO:0000256" key="6">
    <source>
        <dbReference type="ARBA" id="ARBA00022840"/>
    </source>
</evidence>
<dbReference type="PROSITE" id="PS51192">
    <property type="entry name" value="HELICASE_ATP_BIND_1"/>
    <property type="match status" value="1"/>
</dbReference>
<feature type="region of interest" description="Disordered" evidence="12">
    <location>
        <begin position="371"/>
        <end position="501"/>
    </location>
</feature>
<comment type="caution">
    <text evidence="16">The sequence shown here is derived from an EMBL/GenBank/DDBJ whole genome shotgun (WGS) entry which is preliminary data.</text>
</comment>
<dbReference type="EMBL" id="STGJ01000018">
    <property type="protein sequence ID" value="TIC79202.1"/>
    <property type="molecule type" value="Genomic_DNA"/>
</dbReference>
<keyword evidence="6 11" id="KW-0067">ATP-binding</keyword>
<dbReference type="InterPro" id="IPR027417">
    <property type="entry name" value="P-loop_NTPase"/>
</dbReference>
<name>A0A4T0UKR1_9NEIS</name>
<dbReference type="GO" id="GO:0005829">
    <property type="term" value="C:cytosol"/>
    <property type="evidence" value="ECO:0007669"/>
    <property type="project" value="TreeGrafter"/>
</dbReference>
<evidence type="ECO:0000256" key="3">
    <source>
        <dbReference type="ARBA" id="ARBA00022741"/>
    </source>
</evidence>
<dbReference type="SUPFAM" id="SSF52540">
    <property type="entry name" value="P-loop containing nucleoside triphosphate hydrolases"/>
    <property type="match status" value="1"/>
</dbReference>
<evidence type="ECO:0000313" key="16">
    <source>
        <dbReference type="EMBL" id="TIC79202.1"/>
    </source>
</evidence>
<dbReference type="GO" id="GO:0009266">
    <property type="term" value="P:response to temperature stimulus"/>
    <property type="evidence" value="ECO:0007669"/>
    <property type="project" value="UniProtKB-ARBA"/>
</dbReference>
<evidence type="ECO:0000256" key="9">
    <source>
        <dbReference type="ARBA" id="ARBA00074363"/>
    </source>
</evidence>
<dbReference type="Pfam" id="PF00270">
    <property type="entry name" value="DEAD"/>
    <property type="match status" value="1"/>
</dbReference>
<dbReference type="Pfam" id="PF00271">
    <property type="entry name" value="Helicase_C"/>
    <property type="match status" value="1"/>
</dbReference>
<evidence type="ECO:0000256" key="10">
    <source>
        <dbReference type="PROSITE-ProRule" id="PRU00552"/>
    </source>
</evidence>
<dbReference type="PROSITE" id="PS00039">
    <property type="entry name" value="DEAD_ATP_HELICASE"/>
    <property type="match status" value="1"/>
</dbReference>
<dbReference type="SMART" id="SM00490">
    <property type="entry name" value="HELICc"/>
    <property type="match status" value="1"/>
</dbReference>
<keyword evidence="17" id="KW-1185">Reference proteome</keyword>
<evidence type="ECO:0000256" key="12">
    <source>
        <dbReference type="SAM" id="MobiDB-lite"/>
    </source>
</evidence>
<dbReference type="InterPro" id="IPR011545">
    <property type="entry name" value="DEAD/DEAH_box_helicase_dom"/>
</dbReference>
<dbReference type="FunFam" id="3.40.50.300:FF:000108">
    <property type="entry name" value="ATP-dependent RNA helicase RhlE"/>
    <property type="match status" value="1"/>
</dbReference>
<evidence type="ECO:0000259" key="13">
    <source>
        <dbReference type="PROSITE" id="PS51192"/>
    </source>
</evidence>
<evidence type="ECO:0000256" key="4">
    <source>
        <dbReference type="ARBA" id="ARBA00022801"/>
    </source>
</evidence>